<dbReference type="PROSITE" id="PS00165">
    <property type="entry name" value="DEHYDRATASE_SER_THR"/>
    <property type="match status" value="1"/>
</dbReference>
<dbReference type="InterPro" id="IPR050147">
    <property type="entry name" value="Ser/Thr_Dehydratase"/>
</dbReference>
<dbReference type="Pfam" id="PF00291">
    <property type="entry name" value="PALP"/>
    <property type="match status" value="1"/>
</dbReference>
<keyword evidence="2" id="KW-0663">Pyridoxal phosphate</keyword>
<protein>
    <submittedName>
        <fullName evidence="5">Threonine/serine dehydratase</fullName>
    </submittedName>
</protein>
<dbReference type="SUPFAM" id="SSF53686">
    <property type="entry name" value="Tryptophan synthase beta subunit-like PLP-dependent enzymes"/>
    <property type="match status" value="1"/>
</dbReference>
<gene>
    <name evidence="5" type="ORF">KCG35_19455</name>
</gene>
<dbReference type="InterPro" id="IPR001926">
    <property type="entry name" value="TrpB-like_PALP"/>
</dbReference>
<name>A0ABS5ZGX3_9GAMM</name>
<comment type="cofactor">
    <cofactor evidence="1">
        <name>pyridoxal 5'-phosphate</name>
        <dbReference type="ChEBI" id="CHEBI:597326"/>
    </cofactor>
</comment>
<proteinExistence type="predicted"/>
<reference evidence="5 6" key="1">
    <citation type="submission" date="2021-04" db="EMBL/GenBank/DDBJ databases">
        <authorList>
            <person name="Pira H."/>
            <person name="Risdian C."/>
            <person name="Wink J."/>
        </authorList>
    </citation>
    <scope>NUCLEOTIDE SEQUENCE [LARGE SCALE GENOMIC DNA]</scope>
    <source>
        <strain evidence="5 6">WH53</strain>
    </source>
</reference>
<dbReference type="PANTHER" id="PTHR48078">
    <property type="entry name" value="THREONINE DEHYDRATASE, MITOCHONDRIAL-RELATED"/>
    <property type="match status" value="1"/>
</dbReference>
<sequence length="323" mass="35132">MQITKELIDNTHNHISQWLRTTALDYSIELSEKTGVNVWLKKEYQQFTGSFKLRGALSCISQLNQEQKDAGIITASSGNHGLGVAMAGKITGTKVTVFLPANTSKVKLTALQHLNANVIVVDGDCLLAEQQAAELAKEKGCYYVSPYNDPYVIAGQATLAMEIHQQLPNVDAVFISVGGGGLISGIGSYYQENKLETEIAGCWPENAPALLKCLEQGKIIEVEEQPTLSESTAGGVEQGSITFPIAQKVVDKCYTVSELEISQAMYALAKYEREIVEGSAGVAMAALMQQAEQYKGKDVVVVLCGKNIGFDKWLQVIEQYEDQ</sequence>
<organism evidence="5 6">
    <name type="scientific">Zooshikella harenae</name>
    <dbReference type="NCBI Taxonomy" id="2827238"/>
    <lineage>
        <taxon>Bacteria</taxon>
        <taxon>Pseudomonadati</taxon>
        <taxon>Pseudomonadota</taxon>
        <taxon>Gammaproteobacteria</taxon>
        <taxon>Oceanospirillales</taxon>
        <taxon>Zooshikellaceae</taxon>
        <taxon>Zooshikella</taxon>
    </lineage>
</organism>
<dbReference type="CDD" id="cd01562">
    <property type="entry name" value="Thr-dehyd"/>
    <property type="match status" value="1"/>
</dbReference>
<dbReference type="InterPro" id="IPR036052">
    <property type="entry name" value="TrpB-like_PALP_sf"/>
</dbReference>
<evidence type="ECO:0000256" key="2">
    <source>
        <dbReference type="ARBA" id="ARBA00022898"/>
    </source>
</evidence>
<dbReference type="Gene3D" id="3.40.50.1100">
    <property type="match status" value="2"/>
</dbReference>
<dbReference type="RefSeq" id="WP_215821536.1">
    <property type="nucleotide sequence ID" value="NZ_JAGSOY010000068.1"/>
</dbReference>
<dbReference type="NCBIfam" id="NF005292">
    <property type="entry name" value="PRK06815.1"/>
    <property type="match status" value="1"/>
</dbReference>
<evidence type="ECO:0000313" key="6">
    <source>
        <dbReference type="Proteomes" id="UP000690515"/>
    </source>
</evidence>
<accession>A0ABS5ZGX3</accession>
<dbReference type="InterPro" id="IPR000634">
    <property type="entry name" value="Ser/Thr_deHydtase_PyrdxlP-BS"/>
</dbReference>
<evidence type="ECO:0000256" key="3">
    <source>
        <dbReference type="ARBA" id="ARBA00023239"/>
    </source>
</evidence>
<evidence type="ECO:0000259" key="4">
    <source>
        <dbReference type="Pfam" id="PF00291"/>
    </source>
</evidence>
<feature type="domain" description="Tryptophan synthase beta chain-like PALP" evidence="4">
    <location>
        <begin position="16"/>
        <end position="305"/>
    </location>
</feature>
<dbReference type="Proteomes" id="UP000690515">
    <property type="component" value="Unassembled WGS sequence"/>
</dbReference>
<evidence type="ECO:0000256" key="1">
    <source>
        <dbReference type="ARBA" id="ARBA00001933"/>
    </source>
</evidence>
<dbReference type="EMBL" id="JAGSOY010000068">
    <property type="protein sequence ID" value="MBU2713249.1"/>
    <property type="molecule type" value="Genomic_DNA"/>
</dbReference>
<evidence type="ECO:0000313" key="5">
    <source>
        <dbReference type="EMBL" id="MBU2713249.1"/>
    </source>
</evidence>
<dbReference type="PANTHER" id="PTHR48078:SF6">
    <property type="entry name" value="L-THREONINE DEHYDRATASE CATABOLIC TDCB"/>
    <property type="match status" value="1"/>
</dbReference>
<keyword evidence="3" id="KW-0456">Lyase</keyword>
<comment type="caution">
    <text evidence="5">The sequence shown here is derived from an EMBL/GenBank/DDBJ whole genome shotgun (WGS) entry which is preliminary data.</text>
</comment>
<keyword evidence="6" id="KW-1185">Reference proteome</keyword>